<feature type="compositionally biased region" description="Pro residues" evidence="7">
    <location>
        <begin position="361"/>
        <end position="387"/>
    </location>
</feature>
<feature type="compositionally biased region" description="Low complexity" evidence="7">
    <location>
        <begin position="436"/>
        <end position="463"/>
    </location>
</feature>
<feature type="transmembrane region" description="Helical" evidence="8">
    <location>
        <begin position="403"/>
        <end position="425"/>
    </location>
</feature>
<keyword evidence="6" id="KW-0067">ATP-binding</keyword>
<dbReference type="AlphaFoldDB" id="A0A2S0KCA7"/>
<keyword evidence="2 10" id="KW-0723">Serine/threonine-protein kinase</keyword>
<keyword evidence="8" id="KW-0472">Membrane</keyword>
<feature type="region of interest" description="Disordered" evidence="7">
    <location>
        <begin position="429"/>
        <end position="474"/>
    </location>
</feature>
<proteinExistence type="predicted"/>
<feature type="compositionally biased region" description="Low complexity" evidence="7">
    <location>
        <begin position="273"/>
        <end position="283"/>
    </location>
</feature>
<organism evidence="10 11">
    <name type="scientific">Gordonia iterans</name>
    <dbReference type="NCBI Taxonomy" id="1004901"/>
    <lineage>
        <taxon>Bacteria</taxon>
        <taxon>Bacillati</taxon>
        <taxon>Actinomycetota</taxon>
        <taxon>Actinomycetes</taxon>
        <taxon>Mycobacteriales</taxon>
        <taxon>Gordoniaceae</taxon>
        <taxon>Gordonia</taxon>
    </lineage>
</organism>
<sequence>MEQHEIAGHRVVRTIGTGGMGSVYLVQHPRLPRQEALKLVDAELSTDQLYRARFAREADVLAQLDHPNIVHLYDRGEVDGRLWLTMEYIDGPDTATMLDDYGRLPLPLVADIVSGVAAALDHAWTTARLAHRDVKPANILVRQHPGVPPTVKLADFGVATGPDRTRLTQTGLAVGTLPYLAPESLQGAPVDDKCDQYSLACTAFHLLTGRPPFSSGSPATMMHAHLSETPPPPSASVPGLPPHVDAAIARATAKDPRDRFPSSTAFANALRGPAQAAPAMPAAPVEPPRAKPATRALEQPLAPIGHPAAQASPNPSPPNPSSQNLPPGQSPPGQHPGGAAAYGGPQQPQAHPAAQYYGGPQAPPPAGPPPGGPPPYGRPLYSTPPPDDTSSGTGSGSGSGKKAALIAGAVLMVMVLLAVVGYVLLNSGDSGDSPQATSSTANTTEATTSTSETTTSESTAATADSGENAPLSVLDGEWTGTYTCNQGETALTLTFRQGGDRQTRATFAFGPTSGNPRVPRGSFEMIGVRITDDVVLTPFRWIDRPGDFEMVGLIIDGPVTDRTQSLSGTVSTEGCTRFAVSR</sequence>
<keyword evidence="11" id="KW-1185">Reference proteome</keyword>
<keyword evidence="5 10" id="KW-0418">Kinase</keyword>
<reference evidence="10 11" key="1">
    <citation type="submission" date="2018-03" db="EMBL/GenBank/DDBJ databases">
        <title>Characteristics and genome of n-alkane degrading marine bacteria Gordonia iterans isolated from crude oil contaminated in Tae-an, South Korea.</title>
        <authorList>
            <person name="Lee S.-S."/>
            <person name="Kim H."/>
        </authorList>
    </citation>
    <scope>NUCLEOTIDE SEQUENCE [LARGE SCALE GENOMIC DNA]</scope>
    <source>
        <strain evidence="10 11">Co17</strain>
    </source>
</reference>
<feature type="compositionally biased region" description="Low complexity" evidence="7">
    <location>
        <begin position="337"/>
        <end position="360"/>
    </location>
</feature>
<dbReference type="EMBL" id="CP027433">
    <property type="protein sequence ID" value="AVL99295.1"/>
    <property type="molecule type" value="Genomic_DNA"/>
</dbReference>
<dbReference type="PROSITE" id="PS00108">
    <property type="entry name" value="PROTEIN_KINASE_ST"/>
    <property type="match status" value="1"/>
</dbReference>
<accession>A0A2S0KCA7</accession>
<keyword evidence="4" id="KW-0547">Nucleotide-binding</keyword>
<dbReference type="Pfam" id="PF00069">
    <property type="entry name" value="Pkinase"/>
    <property type="match status" value="1"/>
</dbReference>
<dbReference type="EC" id="2.7.11.1" evidence="1"/>
<name>A0A2S0KCA7_9ACTN</name>
<evidence type="ECO:0000259" key="9">
    <source>
        <dbReference type="PROSITE" id="PS50011"/>
    </source>
</evidence>
<dbReference type="PANTHER" id="PTHR43289">
    <property type="entry name" value="MITOGEN-ACTIVATED PROTEIN KINASE KINASE KINASE 20-RELATED"/>
    <property type="match status" value="1"/>
</dbReference>
<keyword evidence="8" id="KW-1133">Transmembrane helix</keyword>
<evidence type="ECO:0000256" key="2">
    <source>
        <dbReference type="ARBA" id="ARBA00022527"/>
    </source>
</evidence>
<dbReference type="RefSeq" id="WP_105941030.1">
    <property type="nucleotide sequence ID" value="NZ_CP027433.1"/>
</dbReference>
<dbReference type="InterPro" id="IPR000719">
    <property type="entry name" value="Prot_kinase_dom"/>
</dbReference>
<evidence type="ECO:0000256" key="4">
    <source>
        <dbReference type="ARBA" id="ARBA00022741"/>
    </source>
</evidence>
<dbReference type="KEGG" id="git:C6V83_02275"/>
<evidence type="ECO:0000256" key="6">
    <source>
        <dbReference type="ARBA" id="ARBA00022840"/>
    </source>
</evidence>
<dbReference type="GO" id="GO:0005524">
    <property type="term" value="F:ATP binding"/>
    <property type="evidence" value="ECO:0007669"/>
    <property type="project" value="UniProtKB-KW"/>
</dbReference>
<dbReference type="CDD" id="cd14014">
    <property type="entry name" value="STKc_PknB_like"/>
    <property type="match status" value="1"/>
</dbReference>
<evidence type="ECO:0000256" key="8">
    <source>
        <dbReference type="SAM" id="Phobius"/>
    </source>
</evidence>
<dbReference type="InterPro" id="IPR008271">
    <property type="entry name" value="Ser/Thr_kinase_AS"/>
</dbReference>
<evidence type="ECO:0000313" key="11">
    <source>
        <dbReference type="Proteomes" id="UP000239814"/>
    </source>
</evidence>
<dbReference type="Gene3D" id="1.10.510.10">
    <property type="entry name" value="Transferase(Phosphotransferase) domain 1"/>
    <property type="match status" value="1"/>
</dbReference>
<dbReference type="InterPro" id="IPR011009">
    <property type="entry name" value="Kinase-like_dom_sf"/>
</dbReference>
<evidence type="ECO:0000256" key="5">
    <source>
        <dbReference type="ARBA" id="ARBA00022777"/>
    </source>
</evidence>
<dbReference type="Proteomes" id="UP000239814">
    <property type="component" value="Chromosome"/>
</dbReference>
<feature type="domain" description="Protein kinase" evidence="9">
    <location>
        <begin position="9"/>
        <end position="271"/>
    </location>
</feature>
<keyword evidence="8" id="KW-0812">Transmembrane</keyword>
<evidence type="ECO:0000256" key="3">
    <source>
        <dbReference type="ARBA" id="ARBA00022679"/>
    </source>
</evidence>
<dbReference type="OrthoDB" id="9762169at2"/>
<evidence type="ECO:0000313" key="10">
    <source>
        <dbReference type="EMBL" id="AVL99295.1"/>
    </source>
</evidence>
<protein>
    <recommendedName>
        <fullName evidence="1">non-specific serine/threonine protein kinase</fullName>
        <ecNumber evidence="1">2.7.11.1</ecNumber>
    </recommendedName>
</protein>
<feature type="region of interest" description="Disordered" evidence="7">
    <location>
        <begin position="272"/>
        <end position="401"/>
    </location>
</feature>
<dbReference type="SUPFAM" id="SSF56112">
    <property type="entry name" value="Protein kinase-like (PK-like)"/>
    <property type="match status" value="1"/>
</dbReference>
<keyword evidence="3" id="KW-0808">Transferase</keyword>
<dbReference type="Gene3D" id="3.30.200.20">
    <property type="entry name" value="Phosphorylase Kinase, domain 1"/>
    <property type="match status" value="1"/>
</dbReference>
<dbReference type="PROSITE" id="PS50011">
    <property type="entry name" value="PROTEIN_KINASE_DOM"/>
    <property type="match status" value="1"/>
</dbReference>
<dbReference type="SMART" id="SM00220">
    <property type="entry name" value="S_TKc"/>
    <property type="match status" value="1"/>
</dbReference>
<evidence type="ECO:0000256" key="7">
    <source>
        <dbReference type="SAM" id="MobiDB-lite"/>
    </source>
</evidence>
<dbReference type="PANTHER" id="PTHR43289:SF6">
    <property type="entry name" value="SERINE_THREONINE-PROTEIN KINASE NEKL-3"/>
    <property type="match status" value="1"/>
</dbReference>
<evidence type="ECO:0000256" key="1">
    <source>
        <dbReference type="ARBA" id="ARBA00012513"/>
    </source>
</evidence>
<gene>
    <name evidence="10" type="ORF">C6V83_02275</name>
</gene>
<dbReference type="GO" id="GO:0004674">
    <property type="term" value="F:protein serine/threonine kinase activity"/>
    <property type="evidence" value="ECO:0007669"/>
    <property type="project" value="UniProtKB-KW"/>
</dbReference>